<protein>
    <submittedName>
        <fullName evidence="1">Uncharacterized protein</fullName>
    </submittedName>
</protein>
<accession>X1D0L7</accession>
<sequence length="50" mass="5605">MLQSAPTTITTLNVVTRRVLTQNKERALVSHICSVWESVINGYHLIPLIS</sequence>
<proteinExistence type="predicted"/>
<name>X1D0L7_9ZZZZ</name>
<dbReference type="AlphaFoldDB" id="X1D0L7"/>
<gene>
    <name evidence="1" type="ORF">S01H4_23193</name>
</gene>
<comment type="caution">
    <text evidence="1">The sequence shown here is derived from an EMBL/GenBank/DDBJ whole genome shotgun (WGS) entry which is preliminary data.</text>
</comment>
<evidence type="ECO:0000313" key="1">
    <source>
        <dbReference type="EMBL" id="GAG89986.1"/>
    </source>
</evidence>
<feature type="non-terminal residue" evidence="1">
    <location>
        <position position="50"/>
    </location>
</feature>
<dbReference type="EMBL" id="BART01010729">
    <property type="protein sequence ID" value="GAG89986.1"/>
    <property type="molecule type" value="Genomic_DNA"/>
</dbReference>
<organism evidence="1">
    <name type="scientific">marine sediment metagenome</name>
    <dbReference type="NCBI Taxonomy" id="412755"/>
    <lineage>
        <taxon>unclassified sequences</taxon>
        <taxon>metagenomes</taxon>
        <taxon>ecological metagenomes</taxon>
    </lineage>
</organism>
<reference evidence="1" key="1">
    <citation type="journal article" date="2014" name="Front. Microbiol.">
        <title>High frequency of phylogenetically diverse reductive dehalogenase-homologous genes in deep subseafloor sedimentary metagenomes.</title>
        <authorList>
            <person name="Kawai M."/>
            <person name="Futagami T."/>
            <person name="Toyoda A."/>
            <person name="Takaki Y."/>
            <person name="Nishi S."/>
            <person name="Hori S."/>
            <person name="Arai W."/>
            <person name="Tsubouchi T."/>
            <person name="Morono Y."/>
            <person name="Uchiyama I."/>
            <person name="Ito T."/>
            <person name="Fujiyama A."/>
            <person name="Inagaki F."/>
            <person name="Takami H."/>
        </authorList>
    </citation>
    <scope>NUCLEOTIDE SEQUENCE</scope>
    <source>
        <strain evidence="1">Expedition CK06-06</strain>
    </source>
</reference>